<evidence type="ECO:0000256" key="2">
    <source>
        <dbReference type="ARBA" id="ARBA00022801"/>
    </source>
</evidence>
<feature type="region of interest" description="Disordered" evidence="3">
    <location>
        <begin position="83"/>
        <end position="104"/>
    </location>
</feature>
<organism evidence="4 5">
    <name type="scientific">Saguinus oedipus</name>
    <name type="common">Cotton-top tamarin</name>
    <name type="synonym">Oedipomidas oedipus</name>
    <dbReference type="NCBI Taxonomy" id="9490"/>
    <lineage>
        <taxon>Eukaryota</taxon>
        <taxon>Metazoa</taxon>
        <taxon>Chordata</taxon>
        <taxon>Craniata</taxon>
        <taxon>Vertebrata</taxon>
        <taxon>Euteleostomi</taxon>
        <taxon>Mammalia</taxon>
        <taxon>Eutheria</taxon>
        <taxon>Euarchontoglires</taxon>
        <taxon>Primates</taxon>
        <taxon>Haplorrhini</taxon>
        <taxon>Platyrrhini</taxon>
        <taxon>Cebidae</taxon>
        <taxon>Callitrichinae</taxon>
        <taxon>Saguinus</taxon>
    </lineage>
</organism>
<dbReference type="InterPro" id="IPR029058">
    <property type="entry name" value="AB_hydrolase_fold"/>
</dbReference>
<reference evidence="4 5" key="1">
    <citation type="submission" date="2023-05" db="EMBL/GenBank/DDBJ databases">
        <title>B98-5 Cell Line De Novo Hybrid Assembly: An Optical Mapping Approach.</title>
        <authorList>
            <person name="Kananen K."/>
            <person name="Auerbach J.A."/>
            <person name="Kautto E."/>
            <person name="Blachly J.S."/>
        </authorList>
    </citation>
    <scope>NUCLEOTIDE SEQUENCE [LARGE SCALE GENOMIC DNA]</scope>
    <source>
        <strain evidence="4">B95-8</strain>
        <tissue evidence="4">Cell line</tissue>
    </source>
</reference>
<comment type="similarity">
    <text evidence="1">Belongs to the AB hydrolase superfamily.</text>
</comment>
<dbReference type="EMBL" id="JASSZA010000001">
    <property type="protein sequence ID" value="KAK2121031.1"/>
    <property type="molecule type" value="Genomic_DNA"/>
</dbReference>
<dbReference type="PANTHER" id="PTHR43798">
    <property type="entry name" value="MONOACYLGLYCEROL LIPASE"/>
    <property type="match status" value="1"/>
</dbReference>
<dbReference type="SUPFAM" id="SSF53474">
    <property type="entry name" value="alpha/beta-Hydrolases"/>
    <property type="match status" value="1"/>
</dbReference>
<gene>
    <name evidence="4" type="ORF">P7K49_002417</name>
</gene>
<evidence type="ECO:0000256" key="1">
    <source>
        <dbReference type="ARBA" id="ARBA00008645"/>
    </source>
</evidence>
<proteinExistence type="inferred from homology"/>
<name>A0ABQ9WHC0_SAGOE</name>
<evidence type="ECO:0000313" key="4">
    <source>
        <dbReference type="EMBL" id="KAK2121031.1"/>
    </source>
</evidence>
<evidence type="ECO:0008006" key="6">
    <source>
        <dbReference type="Google" id="ProtNLM"/>
    </source>
</evidence>
<keyword evidence="5" id="KW-1185">Reference proteome</keyword>
<comment type="caution">
    <text evidence="4">The sequence shown here is derived from an EMBL/GenBank/DDBJ whole genome shotgun (WGS) entry which is preliminary data.</text>
</comment>
<keyword evidence="2" id="KW-0378">Hydrolase</keyword>
<accession>A0ABQ9WHC0</accession>
<evidence type="ECO:0000256" key="3">
    <source>
        <dbReference type="SAM" id="MobiDB-lite"/>
    </source>
</evidence>
<dbReference type="Gene3D" id="3.40.50.1820">
    <property type="entry name" value="alpha/beta hydrolase"/>
    <property type="match status" value="1"/>
</dbReference>
<dbReference type="InterPro" id="IPR050266">
    <property type="entry name" value="AB_hydrolase_sf"/>
</dbReference>
<sequence length="424" mass="46428">MGPSDRNKELREHQLHGRTIEGMKVWLCLSGLISELRLAVPWGHIAAKAWGSLKGSPVLCLHGWLDNANSFDRLIPLLPQGEAGSQEGEGGGLQGNEEDHETAGVDTCSYPPASFSVSDLYYVAMDFGGHGLSSHYSPGVPYYHQNFVNEIRRVVAALKWNQFSIMGHSFGGIVAGMEVGVKWGLLVELMLPAPYPVPEHPGVQPGSGAQCWVQTWGFSCTFPEMVDKLILLDSSPFVLDFHTPRSGQEKGCGGPLGNCVAWELRNARLVMQWQGWVDGSCPPTPASSGSGPLAVLTEPHVEVENLLTYKRRAIEHTLQVEASQKPLHVVSPEEMLQGFLKNNSHVSEKCGELLLRRGTKKVAADVTKEMHRPWKRPMVAAAPEGESRKQLFQGEGTTGGRSCRQMENVLSWVKRPGFLKLPAA</sequence>
<dbReference type="Proteomes" id="UP001266305">
    <property type="component" value="Unassembled WGS sequence"/>
</dbReference>
<dbReference type="PANTHER" id="PTHR43798:SF14">
    <property type="entry name" value="SERINE HYDROLASE-LIKE PROTEIN DDB_G0286239"/>
    <property type="match status" value="1"/>
</dbReference>
<evidence type="ECO:0000313" key="5">
    <source>
        <dbReference type="Proteomes" id="UP001266305"/>
    </source>
</evidence>
<protein>
    <recommendedName>
        <fullName evidence="6">Serine hydrolase-like protein</fullName>
    </recommendedName>
</protein>